<dbReference type="Proteomes" id="UP001470230">
    <property type="component" value="Unassembled WGS sequence"/>
</dbReference>
<feature type="domain" description="Protein kinase" evidence="8">
    <location>
        <begin position="21"/>
        <end position="277"/>
    </location>
</feature>
<dbReference type="PROSITE" id="PS00107">
    <property type="entry name" value="PROTEIN_KINASE_ATP"/>
    <property type="match status" value="1"/>
</dbReference>
<comment type="similarity">
    <text evidence="7">Belongs to the protein kinase superfamily.</text>
</comment>
<dbReference type="Gene3D" id="1.10.510.10">
    <property type="entry name" value="Transferase(Phosphotransferase) domain 1"/>
    <property type="match status" value="1"/>
</dbReference>
<evidence type="ECO:0000256" key="3">
    <source>
        <dbReference type="ARBA" id="ARBA00022741"/>
    </source>
</evidence>
<name>A0ABR2KBW6_9EUKA</name>
<feature type="binding site" evidence="6">
    <location>
        <position position="55"/>
    </location>
    <ligand>
        <name>ATP</name>
        <dbReference type="ChEBI" id="CHEBI:30616"/>
    </ligand>
</feature>
<dbReference type="InterPro" id="IPR000719">
    <property type="entry name" value="Prot_kinase_dom"/>
</dbReference>
<dbReference type="InterPro" id="IPR017441">
    <property type="entry name" value="Protein_kinase_ATP_BS"/>
</dbReference>
<dbReference type="InterPro" id="IPR008271">
    <property type="entry name" value="Ser/Thr_kinase_AS"/>
</dbReference>
<dbReference type="EMBL" id="JAPFFF010000005">
    <property type="protein sequence ID" value="KAK8888624.1"/>
    <property type="molecule type" value="Genomic_DNA"/>
</dbReference>
<evidence type="ECO:0000313" key="10">
    <source>
        <dbReference type="Proteomes" id="UP001470230"/>
    </source>
</evidence>
<dbReference type="Pfam" id="PF00069">
    <property type="entry name" value="Pkinase"/>
    <property type="match status" value="1"/>
</dbReference>
<sequence>MISSKTEEGFQLNISCSFNEYKLLDIIGNGSTSVVALVENEDTGQLFSAKIIPKKHIEKKNLMNSIQNEIKILNEVDHPNILKFYKSFHLKNRFGESYIIMILEYCENGDLLSLISEDGLTNEILKKKIIYGFLEGIRYLHRKGISHGDIKPENILLDKNFNPKISDFGHSRTSIFAGDEEKKGTLNYAAPELFTKGIFNTLKSDIWAIGITIYCLSENNFPFKRGNANFVINQIISGKLCFSQSSPKNLRNLVEKCTDLKPTKRPTIDEIINDEYFSFNHYLFNGLFQNKIELDSINEKGILM</sequence>
<dbReference type="SUPFAM" id="SSF56112">
    <property type="entry name" value="Protein kinase-like (PK-like)"/>
    <property type="match status" value="1"/>
</dbReference>
<comment type="caution">
    <text evidence="9">The sequence shown here is derived from an EMBL/GenBank/DDBJ whole genome shotgun (WGS) entry which is preliminary data.</text>
</comment>
<evidence type="ECO:0000256" key="7">
    <source>
        <dbReference type="RuleBase" id="RU000304"/>
    </source>
</evidence>
<protein>
    <recommendedName>
        <fullName evidence="8">Protein kinase domain-containing protein</fullName>
    </recommendedName>
</protein>
<evidence type="ECO:0000256" key="6">
    <source>
        <dbReference type="PROSITE-ProRule" id="PRU10141"/>
    </source>
</evidence>
<dbReference type="PANTHER" id="PTHR24345">
    <property type="entry name" value="SERINE/THREONINE-PROTEIN KINASE PLK"/>
    <property type="match status" value="1"/>
</dbReference>
<dbReference type="SMART" id="SM00220">
    <property type="entry name" value="S_TKc"/>
    <property type="match status" value="1"/>
</dbReference>
<evidence type="ECO:0000256" key="1">
    <source>
        <dbReference type="ARBA" id="ARBA00022527"/>
    </source>
</evidence>
<keyword evidence="4" id="KW-0418">Kinase</keyword>
<keyword evidence="1 7" id="KW-0723">Serine/threonine-protein kinase</keyword>
<dbReference type="PIRSF" id="PIRSF000654">
    <property type="entry name" value="Integrin-linked_kinase"/>
    <property type="match status" value="1"/>
</dbReference>
<proteinExistence type="inferred from homology"/>
<dbReference type="PANTHER" id="PTHR24345:SF0">
    <property type="entry name" value="CELL CYCLE SERINE_THREONINE-PROTEIN KINASE CDC5_MSD2"/>
    <property type="match status" value="1"/>
</dbReference>
<keyword evidence="10" id="KW-1185">Reference proteome</keyword>
<dbReference type="InterPro" id="IPR011009">
    <property type="entry name" value="Kinase-like_dom_sf"/>
</dbReference>
<dbReference type="PROSITE" id="PS50011">
    <property type="entry name" value="PROTEIN_KINASE_DOM"/>
    <property type="match status" value="1"/>
</dbReference>
<evidence type="ECO:0000313" key="9">
    <source>
        <dbReference type="EMBL" id="KAK8888624.1"/>
    </source>
</evidence>
<accession>A0ABR2KBW6</accession>
<evidence type="ECO:0000256" key="4">
    <source>
        <dbReference type="ARBA" id="ARBA00022777"/>
    </source>
</evidence>
<evidence type="ECO:0000259" key="8">
    <source>
        <dbReference type="PROSITE" id="PS50011"/>
    </source>
</evidence>
<keyword evidence="3 6" id="KW-0547">Nucleotide-binding</keyword>
<reference evidence="9 10" key="1">
    <citation type="submission" date="2024-04" db="EMBL/GenBank/DDBJ databases">
        <title>Tritrichomonas musculus Genome.</title>
        <authorList>
            <person name="Alves-Ferreira E."/>
            <person name="Grigg M."/>
            <person name="Lorenzi H."/>
            <person name="Galac M."/>
        </authorList>
    </citation>
    <scope>NUCLEOTIDE SEQUENCE [LARGE SCALE GENOMIC DNA]</scope>
    <source>
        <strain evidence="9 10">EAF2021</strain>
    </source>
</reference>
<dbReference type="PROSITE" id="PS00108">
    <property type="entry name" value="PROTEIN_KINASE_ST"/>
    <property type="match status" value="1"/>
</dbReference>
<evidence type="ECO:0000256" key="5">
    <source>
        <dbReference type="ARBA" id="ARBA00022840"/>
    </source>
</evidence>
<keyword evidence="5 6" id="KW-0067">ATP-binding</keyword>
<organism evidence="9 10">
    <name type="scientific">Tritrichomonas musculus</name>
    <dbReference type="NCBI Taxonomy" id="1915356"/>
    <lineage>
        <taxon>Eukaryota</taxon>
        <taxon>Metamonada</taxon>
        <taxon>Parabasalia</taxon>
        <taxon>Tritrichomonadida</taxon>
        <taxon>Tritrichomonadidae</taxon>
        <taxon>Tritrichomonas</taxon>
    </lineage>
</organism>
<evidence type="ECO:0000256" key="2">
    <source>
        <dbReference type="ARBA" id="ARBA00022679"/>
    </source>
</evidence>
<gene>
    <name evidence="9" type="ORF">M9Y10_033356</name>
</gene>
<keyword evidence="2" id="KW-0808">Transferase</keyword>